<evidence type="ECO:0000313" key="2">
    <source>
        <dbReference type="EMBL" id="CAH2227155.1"/>
    </source>
</evidence>
<evidence type="ECO:0000313" key="3">
    <source>
        <dbReference type="Proteomes" id="UP000838756"/>
    </source>
</evidence>
<protein>
    <submittedName>
        <fullName evidence="2">Jg24668 protein</fullName>
    </submittedName>
</protein>
<gene>
    <name evidence="2" type="primary">jg24668</name>
    <name evidence="2" type="ORF">PAEG_LOCUS7684</name>
</gene>
<organism evidence="2 3">
    <name type="scientific">Pararge aegeria aegeria</name>
    <dbReference type="NCBI Taxonomy" id="348720"/>
    <lineage>
        <taxon>Eukaryota</taxon>
        <taxon>Metazoa</taxon>
        <taxon>Ecdysozoa</taxon>
        <taxon>Arthropoda</taxon>
        <taxon>Hexapoda</taxon>
        <taxon>Insecta</taxon>
        <taxon>Pterygota</taxon>
        <taxon>Neoptera</taxon>
        <taxon>Endopterygota</taxon>
        <taxon>Lepidoptera</taxon>
        <taxon>Glossata</taxon>
        <taxon>Ditrysia</taxon>
        <taxon>Papilionoidea</taxon>
        <taxon>Nymphalidae</taxon>
        <taxon>Satyrinae</taxon>
        <taxon>Satyrini</taxon>
        <taxon>Parargina</taxon>
        <taxon>Pararge</taxon>
    </lineage>
</organism>
<proteinExistence type="predicted"/>
<comment type="caution">
    <text evidence="2">The sequence shown here is derived from an EMBL/GenBank/DDBJ whole genome shotgun (WGS) entry which is preliminary data.</text>
</comment>
<dbReference type="OrthoDB" id="6938952at2759"/>
<dbReference type="Proteomes" id="UP000838756">
    <property type="component" value="Unassembled WGS sequence"/>
</dbReference>
<dbReference type="AlphaFoldDB" id="A0A8S4QYD3"/>
<name>A0A8S4QYD3_9NEOP</name>
<evidence type="ECO:0000256" key="1">
    <source>
        <dbReference type="SAM" id="MobiDB-lite"/>
    </source>
</evidence>
<dbReference type="EMBL" id="CAKXAJ010022567">
    <property type="protein sequence ID" value="CAH2227155.1"/>
    <property type="molecule type" value="Genomic_DNA"/>
</dbReference>
<sequence length="82" mass="9168">VRRSLEEPELPTAQRVAKLKWQWAGHIARKTDGRWGPKVWRGDPAPVNAALVEPQPGGQTISNKSRGAAGNKWPRFVEFETP</sequence>
<accession>A0A8S4QYD3</accession>
<feature type="region of interest" description="Disordered" evidence="1">
    <location>
        <begin position="51"/>
        <end position="82"/>
    </location>
</feature>
<feature type="non-terminal residue" evidence="2">
    <location>
        <position position="1"/>
    </location>
</feature>
<keyword evidence="3" id="KW-1185">Reference proteome</keyword>
<reference evidence="2" key="1">
    <citation type="submission" date="2022-03" db="EMBL/GenBank/DDBJ databases">
        <authorList>
            <person name="Lindestad O."/>
        </authorList>
    </citation>
    <scope>NUCLEOTIDE SEQUENCE</scope>
</reference>